<accession>A0A4U0WLC4</accession>
<name>A0A4U0WLC4_9PEZI</name>
<dbReference type="InterPro" id="IPR029033">
    <property type="entry name" value="His_PPase_superfam"/>
</dbReference>
<feature type="compositionally biased region" description="Gly residues" evidence="1">
    <location>
        <begin position="386"/>
        <end position="396"/>
    </location>
</feature>
<dbReference type="PANTHER" id="PTHR46192">
    <property type="entry name" value="BROAD-RANGE ACID PHOSPHATASE DET1"/>
    <property type="match status" value="1"/>
</dbReference>
<proteinExistence type="predicted"/>
<feature type="compositionally biased region" description="Basic and acidic residues" evidence="1">
    <location>
        <begin position="483"/>
        <end position="504"/>
    </location>
</feature>
<protein>
    <submittedName>
        <fullName evidence="2">Uncharacterized protein</fullName>
    </submittedName>
</protein>
<gene>
    <name evidence="2" type="ORF">B0A49_09130</name>
</gene>
<dbReference type="OrthoDB" id="10261749at2759"/>
<organism evidence="2 3">
    <name type="scientific">Cryomyces minteri</name>
    <dbReference type="NCBI Taxonomy" id="331657"/>
    <lineage>
        <taxon>Eukaryota</taxon>
        <taxon>Fungi</taxon>
        <taxon>Dikarya</taxon>
        <taxon>Ascomycota</taxon>
        <taxon>Pezizomycotina</taxon>
        <taxon>Dothideomycetes</taxon>
        <taxon>Dothideomycetes incertae sedis</taxon>
        <taxon>Cryomyces</taxon>
    </lineage>
</organism>
<evidence type="ECO:0000313" key="3">
    <source>
        <dbReference type="Proteomes" id="UP000308768"/>
    </source>
</evidence>
<feature type="region of interest" description="Disordered" evidence="1">
    <location>
        <begin position="232"/>
        <end position="504"/>
    </location>
</feature>
<feature type="compositionally biased region" description="Polar residues" evidence="1">
    <location>
        <begin position="324"/>
        <end position="333"/>
    </location>
</feature>
<dbReference type="STRING" id="331657.A0A4U0WLC4"/>
<dbReference type="InterPro" id="IPR052765">
    <property type="entry name" value="PGM-Related"/>
</dbReference>
<dbReference type="CDD" id="cd07067">
    <property type="entry name" value="HP_PGM_like"/>
    <property type="match status" value="1"/>
</dbReference>
<sequence>MGKPRMIILIRHAQSEGNKNRDIHQMIPDHRVKLTPDGWQQAEEAGRRLRDLLKPDDTLQFFTSPYRRTRETTEGILRTLTSDQPSPSPFPRHTIKVWEEPRLREQDFGNFQPCSGEMERMWQERADYGHFFYRIPNGESAADAYDRVSGFNESLWRSFGEQDFPSVCVLVTHGLMTRVFLMKWYHWSVEYFEDLRNINHCEFITMTRNPSSNKFILKNTLRTWSELKRKAALDAPQAQPPAPPDAAPAAPLPPTTQSPSIPTRKWGGCIGGCNHDHTSYPRRSTRPPRRQNTQDLRLPAPAMSAEAEKEDHPVAAHVPDGVPSLTNADTQEPTPAPLPPHGGDGSLDATAVTPKARSSELLNLGRDFGGSRSGAATPAEGFSDSEGGGSGSGRGGMASYFTAKDLTSTAATMSASTKPSEKRKRKRPSRRTTQHDLETWAKDSGMGTGARADALGDADADADADAEGAEDGEDSDADSEVYEDVHAGDGKKEHSRDRKIGNKL</sequence>
<dbReference type="SMART" id="SM00855">
    <property type="entry name" value="PGAM"/>
    <property type="match status" value="1"/>
</dbReference>
<evidence type="ECO:0000313" key="2">
    <source>
        <dbReference type="EMBL" id="TKA63126.1"/>
    </source>
</evidence>
<evidence type="ECO:0000256" key="1">
    <source>
        <dbReference type="SAM" id="MobiDB-lite"/>
    </source>
</evidence>
<dbReference type="AlphaFoldDB" id="A0A4U0WLC4"/>
<reference evidence="2 3" key="1">
    <citation type="submission" date="2017-03" db="EMBL/GenBank/DDBJ databases">
        <title>Genomes of endolithic fungi from Antarctica.</title>
        <authorList>
            <person name="Coleine C."/>
            <person name="Masonjones S."/>
            <person name="Stajich J.E."/>
        </authorList>
    </citation>
    <scope>NUCLEOTIDE SEQUENCE [LARGE SCALE GENOMIC DNA]</scope>
    <source>
        <strain evidence="2 3">CCFEE 5187</strain>
    </source>
</reference>
<feature type="compositionally biased region" description="Pro residues" evidence="1">
    <location>
        <begin position="238"/>
        <end position="256"/>
    </location>
</feature>
<feature type="compositionally biased region" description="Low complexity" evidence="1">
    <location>
        <begin position="407"/>
        <end position="418"/>
    </location>
</feature>
<feature type="compositionally biased region" description="Acidic residues" evidence="1">
    <location>
        <begin position="456"/>
        <end position="482"/>
    </location>
</feature>
<feature type="compositionally biased region" description="Basic residues" evidence="1">
    <location>
        <begin position="421"/>
        <end position="432"/>
    </location>
</feature>
<keyword evidence="3" id="KW-1185">Reference proteome</keyword>
<comment type="caution">
    <text evidence="2">The sequence shown here is derived from an EMBL/GenBank/DDBJ whole genome shotgun (WGS) entry which is preliminary data.</text>
</comment>
<dbReference type="Proteomes" id="UP000308768">
    <property type="component" value="Unassembled WGS sequence"/>
</dbReference>
<dbReference type="Gene3D" id="3.40.50.1240">
    <property type="entry name" value="Phosphoglycerate mutase-like"/>
    <property type="match status" value="1"/>
</dbReference>
<dbReference type="InterPro" id="IPR013078">
    <property type="entry name" value="His_Pase_superF_clade-1"/>
</dbReference>
<dbReference type="SUPFAM" id="SSF53254">
    <property type="entry name" value="Phosphoglycerate mutase-like"/>
    <property type="match status" value="1"/>
</dbReference>
<dbReference type="EMBL" id="NAJN01001447">
    <property type="protein sequence ID" value="TKA63126.1"/>
    <property type="molecule type" value="Genomic_DNA"/>
</dbReference>
<dbReference type="Pfam" id="PF00300">
    <property type="entry name" value="His_Phos_1"/>
    <property type="match status" value="1"/>
</dbReference>